<keyword evidence="3" id="KW-1185">Reference proteome</keyword>
<accession>F2Q5M7</accession>
<organism evidence="2 3">
    <name type="scientific">Trichophyton equinum (strain ATCC MYA-4606 / CBS 127.97)</name>
    <name type="common">Horse ringworm fungus</name>
    <dbReference type="NCBI Taxonomy" id="559882"/>
    <lineage>
        <taxon>Eukaryota</taxon>
        <taxon>Fungi</taxon>
        <taxon>Dikarya</taxon>
        <taxon>Ascomycota</taxon>
        <taxon>Pezizomycotina</taxon>
        <taxon>Eurotiomycetes</taxon>
        <taxon>Eurotiomycetidae</taxon>
        <taxon>Onygenales</taxon>
        <taxon>Arthrodermataceae</taxon>
        <taxon>Trichophyton</taxon>
    </lineage>
</organism>
<sequence length="340" mass="38190">MCKAIIASTKHLCGDWIDQPAGLIPWDNCGGCGIQKLGPEYLGETTKRTPCPDCIENGKWKQNIDEEIVLKIPRETGSDAFLREIKMFDLFEKFKPCPMIVQSFLRVPEGNFLAFLSGGTLDQRLRANQVRVGHSYRGRVETVTKQEPIELVEQWSMELSYAAAWLENLGYVHGDIRPPNLLLDGDNRLKLIDFDCAAKIGSPSDGSAPPWARILGVEAGEDAGSFGLYGARTEQFAIGSVIYLMTRGYEPYENEDPGLNIVSLFRCMKFPPLGNDPLDRIIDRCWKGQFECLKDLAEEARTLIGDRHPAFLLPPAAQHRLQLQNKCQTLVDQGLFEWEV</sequence>
<dbReference type="InterPro" id="IPR001245">
    <property type="entry name" value="Ser-Thr/Tyr_kinase_cat_dom"/>
</dbReference>
<dbReference type="Proteomes" id="UP000009169">
    <property type="component" value="Unassembled WGS sequence"/>
</dbReference>
<dbReference type="InterPro" id="IPR011009">
    <property type="entry name" value="Kinase-like_dom_sf"/>
</dbReference>
<evidence type="ECO:0000313" key="3">
    <source>
        <dbReference type="Proteomes" id="UP000009169"/>
    </source>
</evidence>
<dbReference type="eggNOG" id="KOG0612">
    <property type="taxonomic scope" value="Eukaryota"/>
</dbReference>
<dbReference type="VEuPathDB" id="FungiDB:TEQG_08346"/>
<dbReference type="Gene3D" id="1.10.510.10">
    <property type="entry name" value="Transferase(Phosphotransferase) domain 1"/>
    <property type="match status" value="1"/>
</dbReference>
<dbReference type="GO" id="GO:0005524">
    <property type="term" value="F:ATP binding"/>
    <property type="evidence" value="ECO:0007669"/>
    <property type="project" value="InterPro"/>
</dbReference>
<dbReference type="HOGENOM" id="CLU_000288_31_1_1"/>
<proteinExistence type="predicted"/>
<dbReference type="PROSITE" id="PS50011">
    <property type="entry name" value="PROTEIN_KINASE_DOM"/>
    <property type="match status" value="1"/>
</dbReference>
<dbReference type="GO" id="GO:0004672">
    <property type="term" value="F:protein kinase activity"/>
    <property type="evidence" value="ECO:0007669"/>
    <property type="project" value="InterPro"/>
</dbReference>
<dbReference type="InterPro" id="IPR000719">
    <property type="entry name" value="Prot_kinase_dom"/>
</dbReference>
<protein>
    <submittedName>
        <fullName evidence="2">AGC/DMPK protein kinase</fullName>
    </submittedName>
</protein>
<dbReference type="SUPFAM" id="SSF56112">
    <property type="entry name" value="Protein kinase-like (PK-like)"/>
    <property type="match status" value="1"/>
</dbReference>
<dbReference type="SMART" id="SM00220">
    <property type="entry name" value="S_TKc"/>
    <property type="match status" value="1"/>
</dbReference>
<dbReference type="Pfam" id="PF07714">
    <property type="entry name" value="PK_Tyr_Ser-Thr"/>
    <property type="match status" value="1"/>
</dbReference>
<evidence type="ECO:0000313" key="2">
    <source>
        <dbReference type="EMBL" id="EGE09445.1"/>
    </source>
</evidence>
<dbReference type="AlphaFoldDB" id="F2Q5M7"/>
<dbReference type="EMBL" id="DS995806">
    <property type="protein sequence ID" value="EGE09445.1"/>
    <property type="molecule type" value="Genomic_DNA"/>
</dbReference>
<keyword evidence="2" id="KW-0418">Kinase</keyword>
<name>F2Q5M7_TRIEC</name>
<dbReference type="OrthoDB" id="4176464at2759"/>
<keyword evidence="2" id="KW-0808">Transferase</keyword>
<feature type="domain" description="Protein kinase" evidence="1">
    <location>
        <begin position="31"/>
        <end position="311"/>
    </location>
</feature>
<gene>
    <name evidence="2" type="ORF">TEQG_08346</name>
</gene>
<evidence type="ECO:0000259" key="1">
    <source>
        <dbReference type="PROSITE" id="PS50011"/>
    </source>
</evidence>
<reference evidence="3" key="1">
    <citation type="journal article" date="2012" name="MBio">
        <title>Comparative genome analysis of Trichophyton rubrum and related dermatophytes reveals candidate genes involved in infection.</title>
        <authorList>
            <person name="Martinez D.A."/>
            <person name="Oliver B.G."/>
            <person name="Graeser Y."/>
            <person name="Goldberg J.M."/>
            <person name="Li W."/>
            <person name="Martinez-Rossi N.M."/>
            <person name="Monod M."/>
            <person name="Shelest E."/>
            <person name="Barton R.C."/>
            <person name="Birch E."/>
            <person name="Brakhage A.A."/>
            <person name="Chen Z."/>
            <person name="Gurr S.J."/>
            <person name="Heiman D."/>
            <person name="Heitman J."/>
            <person name="Kosti I."/>
            <person name="Rossi A."/>
            <person name="Saif S."/>
            <person name="Samalova M."/>
            <person name="Saunders C.W."/>
            <person name="Shea T."/>
            <person name="Summerbell R.C."/>
            <person name="Xu J."/>
            <person name="Young S."/>
            <person name="Zeng Q."/>
            <person name="Birren B.W."/>
            <person name="Cuomo C.A."/>
            <person name="White T.C."/>
        </authorList>
    </citation>
    <scope>NUCLEOTIDE SEQUENCE [LARGE SCALE GENOMIC DNA]</scope>
    <source>
        <strain evidence="3">ATCC MYA-4606 / CBS 127.97</strain>
    </source>
</reference>